<dbReference type="Gene3D" id="3.30.450.20">
    <property type="entry name" value="PAS domain"/>
    <property type="match status" value="3"/>
</dbReference>
<comment type="caution">
    <text evidence="19">The sequence shown here is derived from an EMBL/GenBank/DDBJ whole genome shotgun (WGS) entry which is preliminary data.</text>
</comment>
<dbReference type="Pfam" id="PF00989">
    <property type="entry name" value="PAS"/>
    <property type="match status" value="1"/>
</dbReference>
<feature type="domain" description="Histidine kinase" evidence="15">
    <location>
        <begin position="876"/>
        <end position="1093"/>
    </location>
</feature>
<feature type="domain" description="PAS" evidence="17">
    <location>
        <begin position="451"/>
        <end position="517"/>
    </location>
</feature>
<keyword evidence="7 14" id="KW-0812">Transmembrane</keyword>
<feature type="modified residue" description="4-aspartylphosphate" evidence="11">
    <location>
        <position position="1162"/>
    </location>
</feature>
<dbReference type="Pfam" id="PF08447">
    <property type="entry name" value="PAS_3"/>
    <property type="match status" value="2"/>
</dbReference>
<evidence type="ECO:0000313" key="19">
    <source>
        <dbReference type="EMBL" id="GHA71299.1"/>
    </source>
</evidence>
<dbReference type="GO" id="GO:0009927">
    <property type="term" value="F:histidine phosphotransfer kinase activity"/>
    <property type="evidence" value="ECO:0007669"/>
    <property type="project" value="TreeGrafter"/>
</dbReference>
<evidence type="ECO:0000256" key="4">
    <source>
        <dbReference type="ARBA" id="ARBA00022475"/>
    </source>
</evidence>
<dbReference type="PROSITE" id="PS50112">
    <property type="entry name" value="PAS"/>
    <property type="match status" value="3"/>
</dbReference>
<dbReference type="SUPFAM" id="SSF52172">
    <property type="entry name" value="CheY-like"/>
    <property type="match status" value="1"/>
</dbReference>
<dbReference type="PROSITE" id="PS50110">
    <property type="entry name" value="RESPONSE_REGULATORY"/>
    <property type="match status" value="1"/>
</dbReference>
<dbReference type="PROSITE" id="PS50113">
    <property type="entry name" value="PAC"/>
    <property type="match status" value="2"/>
</dbReference>
<dbReference type="InterPro" id="IPR001610">
    <property type="entry name" value="PAC"/>
</dbReference>
<evidence type="ECO:0000256" key="11">
    <source>
        <dbReference type="PROSITE-ProRule" id="PRU00169"/>
    </source>
</evidence>
<dbReference type="InterPro" id="IPR003661">
    <property type="entry name" value="HisK_dim/P_dom"/>
</dbReference>
<dbReference type="FunFam" id="3.30.450.20:FF:000099">
    <property type="entry name" value="Sensory box sensor histidine kinase"/>
    <property type="match status" value="1"/>
</dbReference>
<evidence type="ECO:0000256" key="8">
    <source>
        <dbReference type="ARBA" id="ARBA00022777"/>
    </source>
</evidence>
<evidence type="ECO:0000256" key="3">
    <source>
        <dbReference type="ARBA" id="ARBA00012438"/>
    </source>
</evidence>
<dbReference type="CDD" id="cd00082">
    <property type="entry name" value="HisKA"/>
    <property type="match status" value="1"/>
</dbReference>
<dbReference type="Pfam" id="PF00072">
    <property type="entry name" value="Response_reg"/>
    <property type="match status" value="1"/>
</dbReference>
<evidence type="ECO:0000259" key="16">
    <source>
        <dbReference type="PROSITE" id="PS50110"/>
    </source>
</evidence>
<dbReference type="Pfam" id="PF05231">
    <property type="entry name" value="MASE1"/>
    <property type="match status" value="1"/>
</dbReference>
<evidence type="ECO:0000256" key="9">
    <source>
        <dbReference type="ARBA" id="ARBA00022989"/>
    </source>
</evidence>
<dbReference type="SMART" id="SM00091">
    <property type="entry name" value="PAS"/>
    <property type="match status" value="3"/>
</dbReference>
<feature type="region of interest" description="Disordered" evidence="13">
    <location>
        <begin position="1227"/>
        <end position="1254"/>
    </location>
</feature>
<protein>
    <recommendedName>
        <fullName evidence="3">histidine kinase</fullName>
        <ecNumber evidence="3">2.7.13.3</ecNumber>
    </recommendedName>
</protein>
<evidence type="ECO:0000256" key="13">
    <source>
        <dbReference type="SAM" id="MobiDB-lite"/>
    </source>
</evidence>
<feature type="transmembrane region" description="Helical" evidence="14">
    <location>
        <begin position="40"/>
        <end position="59"/>
    </location>
</feature>
<dbReference type="EC" id="2.7.13.3" evidence="3"/>
<evidence type="ECO:0000256" key="6">
    <source>
        <dbReference type="ARBA" id="ARBA00022679"/>
    </source>
</evidence>
<dbReference type="InterPro" id="IPR005467">
    <property type="entry name" value="His_kinase_dom"/>
</dbReference>
<feature type="domain" description="PAC" evidence="18">
    <location>
        <begin position="402"/>
        <end position="454"/>
    </location>
</feature>
<dbReference type="EMBL" id="BMYD01000001">
    <property type="protein sequence ID" value="GHA71299.1"/>
    <property type="molecule type" value="Genomic_DNA"/>
</dbReference>
<dbReference type="InterPro" id="IPR000014">
    <property type="entry name" value="PAS"/>
</dbReference>
<keyword evidence="5 11" id="KW-0597">Phosphoprotein</keyword>
<reference evidence="19" key="1">
    <citation type="journal article" date="2014" name="Int. J. Syst. Evol. Microbiol.">
        <title>Complete genome sequence of Corynebacterium casei LMG S-19264T (=DSM 44701T), isolated from a smear-ripened cheese.</title>
        <authorList>
            <consortium name="US DOE Joint Genome Institute (JGI-PGF)"/>
            <person name="Walter F."/>
            <person name="Albersmeier A."/>
            <person name="Kalinowski J."/>
            <person name="Ruckert C."/>
        </authorList>
    </citation>
    <scope>NUCLEOTIDE SEQUENCE</scope>
    <source>
        <strain evidence="19">KCTC 23077</strain>
    </source>
</reference>
<evidence type="ECO:0000313" key="20">
    <source>
        <dbReference type="Proteomes" id="UP000646426"/>
    </source>
</evidence>
<evidence type="ECO:0000259" key="18">
    <source>
        <dbReference type="PROSITE" id="PS50113"/>
    </source>
</evidence>
<evidence type="ECO:0000256" key="12">
    <source>
        <dbReference type="SAM" id="Coils"/>
    </source>
</evidence>
<dbReference type="Gene3D" id="3.40.50.2300">
    <property type="match status" value="1"/>
</dbReference>
<dbReference type="CDD" id="cd00130">
    <property type="entry name" value="PAS"/>
    <property type="match status" value="3"/>
</dbReference>
<dbReference type="SUPFAM" id="SSF55781">
    <property type="entry name" value="GAF domain-like"/>
    <property type="match status" value="1"/>
</dbReference>
<gene>
    <name evidence="19" type="ORF">GCM10007067_04510</name>
</gene>
<feature type="domain" description="PAC" evidence="18">
    <location>
        <begin position="813"/>
        <end position="865"/>
    </location>
</feature>
<dbReference type="InterPro" id="IPR000700">
    <property type="entry name" value="PAS-assoc_C"/>
</dbReference>
<dbReference type="Gene3D" id="2.10.70.100">
    <property type="match status" value="1"/>
</dbReference>
<keyword evidence="12" id="KW-0175">Coiled coil</keyword>
<dbReference type="CDD" id="cd17580">
    <property type="entry name" value="REC_2_DhkD-like"/>
    <property type="match status" value="1"/>
</dbReference>
<dbReference type="SMART" id="SM00065">
    <property type="entry name" value="GAF"/>
    <property type="match status" value="1"/>
</dbReference>
<dbReference type="InterPro" id="IPR029016">
    <property type="entry name" value="GAF-like_dom_sf"/>
</dbReference>
<dbReference type="SMART" id="SM00387">
    <property type="entry name" value="HATPase_c"/>
    <property type="match status" value="1"/>
</dbReference>
<evidence type="ECO:0000259" key="17">
    <source>
        <dbReference type="PROSITE" id="PS50112"/>
    </source>
</evidence>
<feature type="transmembrane region" description="Helical" evidence="14">
    <location>
        <begin position="71"/>
        <end position="103"/>
    </location>
</feature>
<sequence length="1254" mass="134708">MLPLRTAPEPSHAVQPSLVHPVKPDLGAQNDRHSVPLRVAALQFLAFATVYALFAHLGLRWAVAQGAASPVWPAAGIAFAAVALGGVRQVPAILAGYLAAAWFNQLPQAGWVILLIAAGNAGSAVAGAWLMRRWGFSRAFDRSRDVLTFVIAAAATACIAAAIGAVAIAHAMGLDGSSTAMMAVTWYLGDFTGVLVIASLVLTWTHGRLPRSRRWWLQLAVCLAIAGAVGGAVFLTDGSHRRLTFLAFVPLIWAALSLRMRGATAVMLVVVGLAVCGTTVGLGPFSVSSPSTRFIDLQLFVAVLSSVTMALAVVADERRAQKLLSLSEARLRLALEASRTGLWKLDIPSSAMTFSPECATITGLSPDDVEPTRSGVMQRVHPDDQPALRAAFWEAMQSGALFESVFRLVHPEGRVVWIEARGRAQFDADAHAGSMLGTITDITERKRDELKLADQARLLDLATDAIIVRDLRGRISYWNNGAVEMYGFSAEEAIGREVRSLLSTDFPEPIERIEATLLAHDRWTGEMSHTARDGRLVNVHARWVLNRDALGRPESVLQTHTDITVRKRVESNTRFLGSVDRAIAQAGSADRIAAATLELLGGHLQLMRCTLSDIDLERSRIRTLSEWTDGAPRVSGVHDAREFFTSDLGRTLASGDAVAVADVRTDPLTAAHADNYLPFGTAALAAASYVSEGRLAGTLTMASSVPRAWRTDELQLLREVVARLWPAIERAKAVAALRESEARFRQMADTAPMMVWVCEADGACSYVSRRWSEFTGRLSNAELGVGWLESVHPDDRPKLHRMHAGGGVHRDAFNCELRARRWDGQYRWLLVSGRPRSAADGGFLGYIGASMDITERKEAEHALHEADRRKDEFLATLAHELRNPLSPVRTGLQVLNLTNDADTARRTREMMERQLAHMVRLIDDLLDVSRITSGKVVLRRERIALQDAVRAAIESARPMVEAAQHRLHVSLPAEPLWVDADPTRIAQVLGNLLTNAAKYTPDGGDIHLAASNVDGDAEVSVRDTGLGIPPDALADVFGMFAQVNRTLDRAQGGLGIGLALARRLAEMHGGAIRAASEGLGRGSTFTVSLPVAADAPSIGPSSTEPANGAAPCRVLVVDDNVDAAETLGMLLSLDGHEARHAHSGADALAVADAFLPDVVFLDIGMPGMSGHEVARRLRADPRFERTLLVAASGWGGDGDKRLSVDAGFDLHLTKPVSADAVRQAMCQRQRGSGAGSGAGDGACVDQPSGSTTRA</sequence>
<feature type="domain" description="PAS" evidence="17">
    <location>
        <begin position="327"/>
        <end position="399"/>
    </location>
</feature>
<dbReference type="Gene3D" id="3.30.565.10">
    <property type="entry name" value="Histidine kinase-like ATPase, C-terminal domain"/>
    <property type="match status" value="1"/>
</dbReference>
<dbReference type="InterPro" id="IPR001789">
    <property type="entry name" value="Sig_transdc_resp-reg_receiver"/>
</dbReference>
<dbReference type="Pfam" id="PF00512">
    <property type="entry name" value="HisKA"/>
    <property type="match status" value="1"/>
</dbReference>
<proteinExistence type="predicted"/>
<dbReference type="SMART" id="SM00448">
    <property type="entry name" value="REC"/>
    <property type="match status" value="1"/>
</dbReference>
<evidence type="ECO:0000256" key="1">
    <source>
        <dbReference type="ARBA" id="ARBA00000085"/>
    </source>
</evidence>
<feature type="transmembrane region" description="Helical" evidence="14">
    <location>
        <begin position="146"/>
        <end position="172"/>
    </location>
</feature>
<dbReference type="NCBIfam" id="TIGR00229">
    <property type="entry name" value="sensory_box"/>
    <property type="match status" value="3"/>
</dbReference>
<dbReference type="AlphaFoldDB" id="A0A918SUF2"/>
<comment type="subcellular location">
    <subcellularLocation>
        <location evidence="2">Cell membrane</location>
        <topology evidence="2">Multi-pass membrane protein</topology>
    </subcellularLocation>
</comment>
<dbReference type="SUPFAM" id="SSF55785">
    <property type="entry name" value="PYP-like sensor domain (PAS domain)"/>
    <property type="match status" value="3"/>
</dbReference>
<dbReference type="Proteomes" id="UP000646426">
    <property type="component" value="Unassembled WGS sequence"/>
</dbReference>
<keyword evidence="9 14" id="KW-1133">Transmembrane helix</keyword>
<accession>A0A918SUF2</accession>
<evidence type="ECO:0000256" key="5">
    <source>
        <dbReference type="ARBA" id="ARBA00022553"/>
    </source>
</evidence>
<organism evidence="19 20">
    <name type="scientific">Cognatilysobacter bugurensis</name>
    <dbReference type="NCBI Taxonomy" id="543356"/>
    <lineage>
        <taxon>Bacteria</taxon>
        <taxon>Pseudomonadati</taxon>
        <taxon>Pseudomonadota</taxon>
        <taxon>Gammaproteobacteria</taxon>
        <taxon>Lysobacterales</taxon>
        <taxon>Lysobacteraceae</taxon>
        <taxon>Cognatilysobacter</taxon>
    </lineage>
</organism>
<evidence type="ECO:0000256" key="2">
    <source>
        <dbReference type="ARBA" id="ARBA00004651"/>
    </source>
</evidence>
<dbReference type="InterPro" id="IPR036890">
    <property type="entry name" value="HATPase_C_sf"/>
</dbReference>
<dbReference type="SUPFAM" id="SSF55874">
    <property type="entry name" value="ATPase domain of HSP90 chaperone/DNA topoisomerase II/histidine kinase"/>
    <property type="match status" value="1"/>
</dbReference>
<evidence type="ECO:0000256" key="10">
    <source>
        <dbReference type="ARBA" id="ARBA00023136"/>
    </source>
</evidence>
<dbReference type="FunFam" id="3.30.565.10:FF:000006">
    <property type="entry name" value="Sensor histidine kinase WalK"/>
    <property type="match status" value="1"/>
</dbReference>
<feature type="transmembrane region" description="Helical" evidence="14">
    <location>
        <begin position="242"/>
        <end position="258"/>
    </location>
</feature>
<dbReference type="PANTHER" id="PTHR43047:SF72">
    <property type="entry name" value="OSMOSENSING HISTIDINE PROTEIN KINASE SLN1"/>
    <property type="match status" value="1"/>
</dbReference>
<dbReference type="SMART" id="SM00086">
    <property type="entry name" value="PAC"/>
    <property type="match status" value="3"/>
</dbReference>
<keyword evidence="4" id="KW-1003">Cell membrane</keyword>
<dbReference type="InterPro" id="IPR004358">
    <property type="entry name" value="Sig_transdc_His_kin-like_C"/>
</dbReference>
<dbReference type="Pfam" id="PF02518">
    <property type="entry name" value="HATPase_c"/>
    <property type="match status" value="1"/>
</dbReference>
<dbReference type="InterPro" id="IPR007895">
    <property type="entry name" value="MASE1"/>
</dbReference>
<dbReference type="InterPro" id="IPR036097">
    <property type="entry name" value="HisK_dim/P_sf"/>
</dbReference>
<dbReference type="Pfam" id="PF01590">
    <property type="entry name" value="GAF"/>
    <property type="match status" value="1"/>
</dbReference>
<dbReference type="InterPro" id="IPR003018">
    <property type="entry name" value="GAF"/>
</dbReference>
<dbReference type="InterPro" id="IPR011006">
    <property type="entry name" value="CheY-like_superfamily"/>
</dbReference>
<dbReference type="PANTHER" id="PTHR43047">
    <property type="entry name" value="TWO-COMPONENT HISTIDINE PROTEIN KINASE"/>
    <property type="match status" value="1"/>
</dbReference>
<keyword evidence="20" id="KW-1185">Reference proteome</keyword>
<evidence type="ECO:0000256" key="14">
    <source>
        <dbReference type="SAM" id="Phobius"/>
    </source>
</evidence>
<feature type="domain" description="PAS" evidence="17">
    <location>
        <begin position="740"/>
        <end position="801"/>
    </location>
</feature>
<dbReference type="InterPro" id="IPR013655">
    <property type="entry name" value="PAS_fold_3"/>
</dbReference>
<dbReference type="PROSITE" id="PS50109">
    <property type="entry name" value="HIS_KIN"/>
    <property type="match status" value="1"/>
</dbReference>
<feature type="transmembrane region" description="Helical" evidence="14">
    <location>
        <begin position="109"/>
        <end position="130"/>
    </location>
</feature>
<dbReference type="SUPFAM" id="SSF47384">
    <property type="entry name" value="Homodimeric domain of signal transducing histidine kinase"/>
    <property type="match status" value="1"/>
</dbReference>
<dbReference type="InterPro" id="IPR003594">
    <property type="entry name" value="HATPase_dom"/>
</dbReference>
<name>A0A918SUF2_9GAMM</name>
<dbReference type="PRINTS" id="PR00344">
    <property type="entry name" value="BCTRLSENSOR"/>
</dbReference>
<dbReference type="GO" id="GO:0000155">
    <property type="term" value="F:phosphorelay sensor kinase activity"/>
    <property type="evidence" value="ECO:0007669"/>
    <property type="project" value="InterPro"/>
</dbReference>
<evidence type="ECO:0000259" key="15">
    <source>
        <dbReference type="PROSITE" id="PS50109"/>
    </source>
</evidence>
<dbReference type="GO" id="GO:0006355">
    <property type="term" value="P:regulation of DNA-templated transcription"/>
    <property type="evidence" value="ECO:0007669"/>
    <property type="project" value="InterPro"/>
</dbReference>
<feature type="coiled-coil region" evidence="12">
    <location>
        <begin position="856"/>
        <end position="914"/>
    </location>
</feature>
<dbReference type="InterPro" id="IPR013767">
    <property type="entry name" value="PAS_fold"/>
</dbReference>
<dbReference type="InterPro" id="IPR035965">
    <property type="entry name" value="PAS-like_dom_sf"/>
</dbReference>
<feature type="transmembrane region" description="Helical" evidence="14">
    <location>
        <begin position="216"/>
        <end position="236"/>
    </location>
</feature>
<reference evidence="19" key="2">
    <citation type="submission" date="2020-09" db="EMBL/GenBank/DDBJ databases">
        <authorList>
            <person name="Sun Q."/>
            <person name="Kim S."/>
        </authorList>
    </citation>
    <scope>NUCLEOTIDE SEQUENCE</scope>
    <source>
        <strain evidence="19">KCTC 23077</strain>
    </source>
</reference>
<dbReference type="Gene3D" id="3.30.450.40">
    <property type="match status" value="1"/>
</dbReference>
<keyword evidence="6" id="KW-0808">Transferase</keyword>
<dbReference type="Gene3D" id="1.10.287.130">
    <property type="match status" value="1"/>
</dbReference>
<feature type="transmembrane region" description="Helical" evidence="14">
    <location>
        <begin position="265"/>
        <end position="285"/>
    </location>
</feature>
<dbReference type="SMART" id="SM00388">
    <property type="entry name" value="HisKA"/>
    <property type="match status" value="1"/>
</dbReference>
<feature type="domain" description="Response regulatory" evidence="16">
    <location>
        <begin position="1113"/>
        <end position="1229"/>
    </location>
</feature>
<evidence type="ECO:0000256" key="7">
    <source>
        <dbReference type="ARBA" id="ARBA00022692"/>
    </source>
</evidence>
<comment type="catalytic activity">
    <reaction evidence="1">
        <text>ATP + protein L-histidine = ADP + protein N-phospho-L-histidine.</text>
        <dbReference type="EC" id="2.7.13.3"/>
    </reaction>
</comment>
<feature type="transmembrane region" description="Helical" evidence="14">
    <location>
        <begin position="184"/>
        <end position="204"/>
    </location>
</feature>
<keyword evidence="8" id="KW-0418">Kinase</keyword>
<dbReference type="GO" id="GO:0005886">
    <property type="term" value="C:plasma membrane"/>
    <property type="evidence" value="ECO:0007669"/>
    <property type="project" value="UniProtKB-SubCell"/>
</dbReference>
<keyword evidence="10 14" id="KW-0472">Membrane</keyword>